<accession>A0A2B7WWJ6</accession>
<keyword evidence="3" id="KW-1185">Reference proteome</keyword>
<protein>
    <submittedName>
        <fullName evidence="2">Uncharacterized protein</fullName>
    </submittedName>
</protein>
<proteinExistence type="predicted"/>
<name>A0A2B7WWJ6_POLH7</name>
<feature type="compositionally biased region" description="Polar residues" evidence="1">
    <location>
        <begin position="185"/>
        <end position="197"/>
    </location>
</feature>
<comment type="caution">
    <text evidence="2">The sequence shown here is derived from an EMBL/GenBank/DDBJ whole genome shotgun (WGS) entry which is preliminary data.</text>
</comment>
<dbReference type="Proteomes" id="UP000224634">
    <property type="component" value="Unassembled WGS sequence"/>
</dbReference>
<dbReference type="EMBL" id="PDNA01000207">
    <property type="protein sequence ID" value="PGH03764.1"/>
    <property type="molecule type" value="Genomic_DNA"/>
</dbReference>
<feature type="compositionally biased region" description="Low complexity" evidence="1">
    <location>
        <begin position="133"/>
        <end position="152"/>
    </location>
</feature>
<evidence type="ECO:0000313" key="2">
    <source>
        <dbReference type="EMBL" id="PGH03764.1"/>
    </source>
</evidence>
<reference evidence="2 3" key="1">
    <citation type="submission" date="2017-10" db="EMBL/GenBank/DDBJ databases">
        <title>Comparative genomics in systemic dimorphic fungi from Ajellomycetaceae.</title>
        <authorList>
            <person name="Munoz J.F."/>
            <person name="Mcewen J.G."/>
            <person name="Clay O.K."/>
            <person name="Cuomo C.A."/>
        </authorList>
    </citation>
    <scope>NUCLEOTIDE SEQUENCE [LARGE SCALE GENOMIC DNA]</scope>
    <source>
        <strain evidence="2 3">UAMH7299</strain>
    </source>
</reference>
<sequence>MSGSGSISKAFSRRQKAPDISQPIPHREGQTRLKPGTIKRNNISLPVQLLSTTNQLVYTAPDLRPSPSSALSPKPSSSSSSLGSAEDSDTSSFMRSISSPITSPEISSDEVSPVGPEPNHLSSFFESHKRTRTSTSSVSRSRSSASSSSAESPMIPQRALSHTKQSHQELARQRSRSKMAPPPTSLTNTHALHSSLDSTPHPFGKELEQVNEVAEEFGGAHAVLDEEERILMTKGLFKFTAEDYLVEIQDLYRSIFGDESRPREPVWI</sequence>
<evidence type="ECO:0000256" key="1">
    <source>
        <dbReference type="SAM" id="MobiDB-lite"/>
    </source>
</evidence>
<dbReference type="AlphaFoldDB" id="A0A2B7WWJ6"/>
<feature type="compositionally biased region" description="Low complexity" evidence="1">
    <location>
        <begin position="60"/>
        <end position="106"/>
    </location>
</feature>
<feature type="region of interest" description="Disordered" evidence="1">
    <location>
        <begin position="1"/>
        <end position="43"/>
    </location>
</feature>
<feature type="region of interest" description="Disordered" evidence="1">
    <location>
        <begin position="58"/>
        <end position="197"/>
    </location>
</feature>
<evidence type="ECO:0000313" key="3">
    <source>
        <dbReference type="Proteomes" id="UP000224634"/>
    </source>
</evidence>
<gene>
    <name evidence="2" type="ORF">AJ80_08634</name>
</gene>
<organism evidence="2 3">
    <name type="scientific">Polytolypa hystricis (strain UAMH7299)</name>
    <dbReference type="NCBI Taxonomy" id="1447883"/>
    <lineage>
        <taxon>Eukaryota</taxon>
        <taxon>Fungi</taxon>
        <taxon>Dikarya</taxon>
        <taxon>Ascomycota</taxon>
        <taxon>Pezizomycotina</taxon>
        <taxon>Eurotiomycetes</taxon>
        <taxon>Eurotiomycetidae</taxon>
        <taxon>Onygenales</taxon>
        <taxon>Onygenales incertae sedis</taxon>
        <taxon>Polytolypa</taxon>
    </lineage>
</organism>
<dbReference type="OrthoDB" id="5419666at2759"/>